<feature type="non-terminal residue" evidence="1">
    <location>
        <position position="339"/>
    </location>
</feature>
<keyword evidence="2" id="KW-1185">Reference proteome</keyword>
<dbReference type="InParanoid" id="E2CAH4"/>
<dbReference type="GO" id="GO:0000939">
    <property type="term" value="C:inner kinetochore"/>
    <property type="evidence" value="ECO:0007669"/>
    <property type="project" value="TreeGrafter"/>
</dbReference>
<dbReference type="STRING" id="610380.E2CAH4"/>
<gene>
    <name evidence="1" type="ORF">EAI_07449</name>
</gene>
<feature type="non-terminal residue" evidence="1">
    <location>
        <position position="1"/>
    </location>
</feature>
<sequence>FYFDFFSAKDVFADFDTCLTILQEEATTKGLDDDVLDHLVDAIIHKNLGAFRWISLIKCLIPKYKLPEKVAKSIITWCLSSLNEIPISVSTLVIQWTIARLIYVLTKPEDVSRRDVSRLLILQRSYSKPAKHITALLSLFKSYKPELVPEKIESMNIESVWKPLPENIRLSLEDARDRAEIQQSLLLPSVGYFHIGSSIFKDKDAKSIFDISSIEELGKYHQSIELPCNAISLLSNMAGYHLLTYADLQYQSRFSYNLYNTLTRAFILENGKFSDEEMDKLLTMTAEFSRYMQEGILVIKLFFELRENILIHVQNVFYESDLAMKCEIIKSLRKLITNL</sequence>
<organism evidence="2">
    <name type="scientific">Harpegnathos saltator</name>
    <name type="common">Jerdon's jumping ant</name>
    <dbReference type="NCBI Taxonomy" id="610380"/>
    <lineage>
        <taxon>Eukaryota</taxon>
        <taxon>Metazoa</taxon>
        <taxon>Ecdysozoa</taxon>
        <taxon>Arthropoda</taxon>
        <taxon>Hexapoda</taxon>
        <taxon>Insecta</taxon>
        <taxon>Pterygota</taxon>
        <taxon>Neoptera</taxon>
        <taxon>Endopterygota</taxon>
        <taxon>Hymenoptera</taxon>
        <taxon>Apocrita</taxon>
        <taxon>Aculeata</taxon>
        <taxon>Formicoidea</taxon>
        <taxon>Formicidae</taxon>
        <taxon>Ponerinae</taxon>
        <taxon>Ponerini</taxon>
        <taxon>Harpegnathos</taxon>
    </lineage>
</organism>
<name>E2CAH4_HARSA</name>
<dbReference type="OrthoDB" id="6347512at2759"/>
<dbReference type="EMBL" id="GL453976">
    <property type="protein sequence ID" value="EFN75085.1"/>
    <property type="molecule type" value="Genomic_DNA"/>
</dbReference>
<proteinExistence type="predicted"/>
<dbReference type="PANTHER" id="PTHR48208:SF2">
    <property type="entry name" value="CENTROMERE PROTEIN I"/>
    <property type="match status" value="1"/>
</dbReference>
<evidence type="ECO:0008006" key="3">
    <source>
        <dbReference type="Google" id="ProtNLM"/>
    </source>
</evidence>
<evidence type="ECO:0000313" key="1">
    <source>
        <dbReference type="EMBL" id="EFN75085.1"/>
    </source>
</evidence>
<accession>E2CAH4</accession>
<dbReference type="AlphaFoldDB" id="E2CAH4"/>
<dbReference type="GO" id="GO:0034080">
    <property type="term" value="P:CENP-A containing chromatin assembly"/>
    <property type="evidence" value="ECO:0007669"/>
    <property type="project" value="TreeGrafter"/>
</dbReference>
<dbReference type="PANTHER" id="PTHR48208">
    <property type="entry name" value="CENTROMERE PROTEIN I"/>
    <property type="match status" value="1"/>
</dbReference>
<evidence type="ECO:0000313" key="2">
    <source>
        <dbReference type="Proteomes" id="UP000008237"/>
    </source>
</evidence>
<dbReference type="GO" id="GO:0000070">
    <property type="term" value="P:mitotic sister chromatid segregation"/>
    <property type="evidence" value="ECO:0007669"/>
    <property type="project" value="TreeGrafter"/>
</dbReference>
<dbReference type="Proteomes" id="UP000008237">
    <property type="component" value="Unassembled WGS sequence"/>
</dbReference>
<reference evidence="1 2" key="1">
    <citation type="journal article" date="2010" name="Science">
        <title>Genomic comparison of the ants Camponotus floridanus and Harpegnathos saltator.</title>
        <authorList>
            <person name="Bonasio R."/>
            <person name="Zhang G."/>
            <person name="Ye C."/>
            <person name="Mutti N.S."/>
            <person name="Fang X."/>
            <person name="Qin N."/>
            <person name="Donahue G."/>
            <person name="Yang P."/>
            <person name="Li Q."/>
            <person name="Li C."/>
            <person name="Zhang P."/>
            <person name="Huang Z."/>
            <person name="Berger S.L."/>
            <person name="Reinberg D."/>
            <person name="Wang J."/>
            <person name="Liebig J."/>
        </authorList>
    </citation>
    <scope>NUCLEOTIDE SEQUENCE [LARGE SCALE GENOMIC DNA]</scope>
    <source>
        <strain evidence="1 2">R22 G/1</strain>
    </source>
</reference>
<protein>
    <recommendedName>
        <fullName evidence="3">Centromere protein I</fullName>
    </recommendedName>
</protein>